<accession>A0A2P9ABR2</accession>
<gene>
    <name evidence="2" type="ORF">BQ8482_110491</name>
</gene>
<proteinExistence type="predicted"/>
<evidence type="ECO:0000313" key="2">
    <source>
        <dbReference type="EMBL" id="SJM28561.1"/>
    </source>
</evidence>
<reference evidence="3" key="1">
    <citation type="submission" date="2016-12" db="EMBL/GenBank/DDBJ databases">
        <authorList>
            <person name="Brunel B."/>
        </authorList>
    </citation>
    <scope>NUCLEOTIDE SEQUENCE [LARGE SCALE GENOMIC DNA]</scope>
</reference>
<dbReference type="EMBL" id="FUIG01000013">
    <property type="protein sequence ID" value="SJM28561.1"/>
    <property type="molecule type" value="Genomic_DNA"/>
</dbReference>
<keyword evidence="3" id="KW-1185">Reference proteome</keyword>
<evidence type="ECO:0000313" key="3">
    <source>
        <dbReference type="Proteomes" id="UP000245698"/>
    </source>
</evidence>
<organism evidence="2 3">
    <name type="scientific">Mesorhizobium delmotii</name>
    <dbReference type="NCBI Taxonomy" id="1631247"/>
    <lineage>
        <taxon>Bacteria</taxon>
        <taxon>Pseudomonadati</taxon>
        <taxon>Pseudomonadota</taxon>
        <taxon>Alphaproteobacteria</taxon>
        <taxon>Hyphomicrobiales</taxon>
        <taxon>Phyllobacteriaceae</taxon>
        <taxon>Mesorhizobium</taxon>
    </lineage>
</organism>
<protein>
    <submittedName>
        <fullName evidence="2">Uncharacterized protein</fullName>
    </submittedName>
</protein>
<dbReference type="Proteomes" id="UP000245698">
    <property type="component" value="Unassembled WGS sequence"/>
</dbReference>
<evidence type="ECO:0000256" key="1">
    <source>
        <dbReference type="SAM" id="MobiDB-lite"/>
    </source>
</evidence>
<name>A0A2P9ABR2_9HYPH</name>
<sequence length="80" mass="8886">MYVLPVFKGPVSVRGAKQKAAVRLAVTAATRRLMRVGQGAVVQPRTERHWTTPPRRIPDSFVTHRSAAGRLRSRSQPQPS</sequence>
<dbReference type="AlphaFoldDB" id="A0A2P9ABR2"/>
<feature type="region of interest" description="Disordered" evidence="1">
    <location>
        <begin position="39"/>
        <end position="80"/>
    </location>
</feature>